<sequence length="133" mass="14606">MSGYTILGLFCSFMICLALPSLVLSEEPRTLSVPESFLFISTLDGTMHAVKKQTGEIKWSLKEDAVIQTPVYLRPGAIFIPDPKDGSLYAFGSAHDGLKKLPFTIPELVRAAPCRSSDGILYTGRKNRCLVCH</sequence>
<keyword evidence="2" id="KW-0808">Transferase</keyword>
<feature type="signal peptide" evidence="1">
    <location>
        <begin position="1"/>
        <end position="25"/>
    </location>
</feature>
<dbReference type="InterPro" id="IPR015943">
    <property type="entry name" value="WD40/YVTN_repeat-like_dom_sf"/>
</dbReference>
<feature type="chain" id="PRO_5040770111" evidence="1">
    <location>
        <begin position="26"/>
        <end position="133"/>
    </location>
</feature>
<dbReference type="AlphaFoldDB" id="A0A9W9ZRM4"/>
<dbReference type="EMBL" id="MU825877">
    <property type="protein sequence ID" value="KAJ7386230.1"/>
    <property type="molecule type" value="Genomic_DNA"/>
</dbReference>
<gene>
    <name evidence="2" type="primary">ERN1_1</name>
    <name evidence="2" type="ORF">OS493_010625</name>
</gene>
<organism evidence="2 3">
    <name type="scientific">Desmophyllum pertusum</name>
    <dbReference type="NCBI Taxonomy" id="174260"/>
    <lineage>
        <taxon>Eukaryota</taxon>
        <taxon>Metazoa</taxon>
        <taxon>Cnidaria</taxon>
        <taxon>Anthozoa</taxon>
        <taxon>Hexacorallia</taxon>
        <taxon>Scleractinia</taxon>
        <taxon>Caryophylliina</taxon>
        <taxon>Caryophylliidae</taxon>
        <taxon>Desmophyllum</taxon>
    </lineage>
</organism>
<dbReference type="SMART" id="SM00564">
    <property type="entry name" value="PQQ"/>
    <property type="match status" value="1"/>
</dbReference>
<reference evidence="2" key="1">
    <citation type="submission" date="2023-01" db="EMBL/GenBank/DDBJ databases">
        <title>Genome assembly of the deep-sea coral Lophelia pertusa.</title>
        <authorList>
            <person name="Herrera S."/>
            <person name="Cordes E."/>
        </authorList>
    </citation>
    <scope>NUCLEOTIDE SEQUENCE</scope>
    <source>
        <strain evidence="2">USNM1676648</strain>
        <tissue evidence="2">Polyp</tissue>
    </source>
</reference>
<dbReference type="SUPFAM" id="SSF50998">
    <property type="entry name" value="Quinoprotein alcohol dehydrogenase-like"/>
    <property type="match status" value="1"/>
</dbReference>
<dbReference type="Proteomes" id="UP001163046">
    <property type="component" value="Unassembled WGS sequence"/>
</dbReference>
<dbReference type="EC" id="2.7.11.1" evidence="2"/>
<name>A0A9W9ZRM4_9CNID</name>
<evidence type="ECO:0000256" key="1">
    <source>
        <dbReference type="SAM" id="SignalP"/>
    </source>
</evidence>
<dbReference type="GO" id="GO:0004674">
    <property type="term" value="F:protein serine/threonine kinase activity"/>
    <property type="evidence" value="ECO:0007669"/>
    <property type="project" value="UniProtKB-EC"/>
</dbReference>
<dbReference type="InterPro" id="IPR018391">
    <property type="entry name" value="PQQ_b-propeller_rpt"/>
</dbReference>
<accession>A0A9W9ZRM4</accession>
<keyword evidence="1" id="KW-0732">Signal</keyword>
<dbReference type="Gene3D" id="2.130.10.10">
    <property type="entry name" value="YVTN repeat-like/Quinoprotein amine dehydrogenase"/>
    <property type="match status" value="1"/>
</dbReference>
<evidence type="ECO:0000313" key="2">
    <source>
        <dbReference type="EMBL" id="KAJ7386230.1"/>
    </source>
</evidence>
<proteinExistence type="predicted"/>
<keyword evidence="2" id="KW-0418">Kinase</keyword>
<dbReference type="InterPro" id="IPR011047">
    <property type="entry name" value="Quinoprotein_ADH-like_sf"/>
</dbReference>
<protein>
    <submittedName>
        <fullName evidence="2">Serine/threonine-protein kinase/endoribonuclease IRE1</fullName>
        <ecNumber evidence="2">2.7.11.1</ecNumber>
    </submittedName>
</protein>
<dbReference type="OrthoDB" id="63989at2759"/>
<evidence type="ECO:0000313" key="3">
    <source>
        <dbReference type="Proteomes" id="UP001163046"/>
    </source>
</evidence>
<comment type="caution">
    <text evidence="2">The sequence shown here is derived from an EMBL/GenBank/DDBJ whole genome shotgun (WGS) entry which is preliminary data.</text>
</comment>
<keyword evidence="3" id="KW-1185">Reference proteome</keyword>